<feature type="transmembrane region" description="Helical" evidence="2">
    <location>
        <begin position="261"/>
        <end position="285"/>
    </location>
</feature>
<dbReference type="InterPro" id="IPR024079">
    <property type="entry name" value="MetalloPept_cat_dom_sf"/>
</dbReference>
<reference evidence="4" key="1">
    <citation type="submission" date="2021-12" db="EMBL/GenBank/DDBJ databases">
        <title>Prjna785345.</title>
        <authorList>
            <person name="Rujirawat T."/>
            <person name="Krajaejun T."/>
        </authorList>
    </citation>
    <scope>NUCLEOTIDE SEQUENCE</scope>
    <source>
        <strain evidence="4">Pi057C3</strain>
    </source>
</reference>
<sequence length="499" mass="54275">MKPGDVALSDKKIYQNASTYNALEPTLRQYVSAVLKLTLSEELFSQEISNSVLRVDKKLGTILPSIAEISNSATGANQLTVAAARAKFPLLFAAFIDGVKLDQPLTDTSTVTFGPLRYFDAAEKLLSSLPVEDLQRYLVFQYVHNLAKLLSKQFAVTNLELVSRIFGLQQRSGRDTFCVTRAITHLPRVVARTVVQKAPASSALQFIGTLMRRLDSEMHGRLTTLDWLDDASRETTHAKIAKIVSAIEITATVECFARSGWWPSSLALLIIAGAYVVFIFSLAELTGTWQLAGGSHVLGRLTLGYFFGFMLGAVDSDERLVVAGTLTASLVILAMYYFLYASVAQGPSTIERGLLEALSGLRGRQAHANTLRITAVKPTTTVSVNKDGSLTMADLVQLGIKEGTFREETDPSEETEGQCFPNPLLPQAVGSSSSGRTIGQHSIRWSSGSFQPLLERLKEETDQELRAAMSGIWSQRSRRSSGDNVPRSMTAVVPSGSAS</sequence>
<dbReference type="SUPFAM" id="SSF55486">
    <property type="entry name" value="Metalloproteases ('zincins'), catalytic domain"/>
    <property type="match status" value="1"/>
</dbReference>
<keyword evidence="2" id="KW-1133">Transmembrane helix</keyword>
<proteinExistence type="predicted"/>
<feature type="transmembrane region" description="Helical" evidence="2">
    <location>
        <begin position="297"/>
        <end position="314"/>
    </location>
</feature>
<organism evidence="4 5">
    <name type="scientific">Pythium insidiosum</name>
    <name type="common">Pythiosis disease agent</name>
    <dbReference type="NCBI Taxonomy" id="114742"/>
    <lineage>
        <taxon>Eukaryota</taxon>
        <taxon>Sar</taxon>
        <taxon>Stramenopiles</taxon>
        <taxon>Oomycota</taxon>
        <taxon>Peronosporomycetes</taxon>
        <taxon>Pythiales</taxon>
        <taxon>Pythiaceae</taxon>
        <taxon>Pythium</taxon>
    </lineage>
</organism>
<dbReference type="Gene3D" id="3.40.390.10">
    <property type="entry name" value="Collagenase (Catalytic Domain)"/>
    <property type="match status" value="1"/>
</dbReference>
<evidence type="ECO:0000313" key="4">
    <source>
        <dbReference type="EMBL" id="KAJ0399970.1"/>
    </source>
</evidence>
<evidence type="ECO:0000259" key="3">
    <source>
        <dbReference type="Pfam" id="PF05649"/>
    </source>
</evidence>
<dbReference type="AlphaFoldDB" id="A0AAD5M0I6"/>
<feature type="region of interest" description="Disordered" evidence="1">
    <location>
        <begin position="406"/>
        <end position="440"/>
    </location>
</feature>
<keyword evidence="2" id="KW-0472">Membrane</keyword>
<feature type="transmembrane region" description="Helical" evidence="2">
    <location>
        <begin position="320"/>
        <end position="339"/>
    </location>
</feature>
<keyword evidence="2" id="KW-0812">Transmembrane</keyword>
<dbReference type="GO" id="GO:0006508">
    <property type="term" value="P:proteolysis"/>
    <property type="evidence" value="ECO:0007669"/>
    <property type="project" value="InterPro"/>
</dbReference>
<name>A0AAD5M0I6_PYTIN</name>
<feature type="domain" description="Peptidase M13 N-terminal" evidence="3">
    <location>
        <begin position="3"/>
        <end position="247"/>
    </location>
</feature>
<accession>A0AAD5M0I6</accession>
<keyword evidence="5" id="KW-1185">Reference proteome</keyword>
<evidence type="ECO:0000313" key="5">
    <source>
        <dbReference type="Proteomes" id="UP001209570"/>
    </source>
</evidence>
<evidence type="ECO:0000256" key="1">
    <source>
        <dbReference type="SAM" id="MobiDB-lite"/>
    </source>
</evidence>
<dbReference type="InterPro" id="IPR008753">
    <property type="entry name" value="Peptidase_M13_N"/>
</dbReference>
<feature type="compositionally biased region" description="Polar residues" evidence="1">
    <location>
        <begin position="429"/>
        <end position="440"/>
    </location>
</feature>
<dbReference type="Proteomes" id="UP001209570">
    <property type="component" value="Unassembled WGS sequence"/>
</dbReference>
<feature type="region of interest" description="Disordered" evidence="1">
    <location>
        <begin position="468"/>
        <end position="499"/>
    </location>
</feature>
<dbReference type="GO" id="GO:0008237">
    <property type="term" value="F:metallopeptidase activity"/>
    <property type="evidence" value="ECO:0007669"/>
    <property type="project" value="InterPro"/>
</dbReference>
<gene>
    <name evidence="4" type="ORF">P43SY_006223</name>
</gene>
<dbReference type="Pfam" id="PF05649">
    <property type="entry name" value="Peptidase_M13_N"/>
    <property type="match status" value="1"/>
</dbReference>
<comment type="caution">
    <text evidence="4">The sequence shown here is derived from an EMBL/GenBank/DDBJ whole genome shotgun (WGS) entry which is preliminary data.</text>
</comment>
<dbReference type="EMBL" id="JAKCXM010000166">
    <property type="protein sequence ID" value="KAJ0399970.1"/>
    <property type="molecule type" value="Genomic_DNA"/>
</dbReference>
<evidence type="ECO:0000256" key="2">
    <source>
        <dbReference type="SAM" id="Phobius"/>
    </source>
</evidence>
<dbReference type="InterPro" id="IPR042089">
    <property type="entry name" value="Peptidase_M13_dom_2"/>
</dbReference>
<protein>
    <recommendedName>
        <fullName evidence="3">Peptidase M13 N-terminal domain-containing protein</fullName>
    </recommendedName>
</protein>
<dbReference type="Gene3D" id="1.10.1380.10">
    <property type="entry name" value="Neutral endopeptidase , domain2"/>
    <property type="match status" value="1"/>
</dbReference>